<keyword evidence="8" id="KW-0813">Transport</keyword>
<dbReference type="Gene3D" id="2.70.150.10">
    <property type="entry name" value="Calcium-transporting ATPase, cytoplasmic transduction domain A"/>
    <property type="match status" value="1"/>
</dbReference>
<dbReference type="Gene3D" id="3.40.1110.10">
    <property type="entry name" value="Calcium-transporting ATPase, cytoplasmic domain N"/>
    <property type="match status" value="1"/>
</dbReference>
<evidence type="ECO:0000256" key="11">
    <source>
        <dbReference type="ARBA" id="ARBA00022989"/>
    </source>
</evidence>
<dbReference type="InterPro" id="IPR008250">
    <property type="entry name" value="ATPase_P-typ_transduc_dom_A_sf"/>
</dbReference>
<evidence type="ECO:0000256" key="4">
    <source>
        <dbReference type="ARBA" id="ARBA00022539"/>
    </source>
</evidence>
<protein>
    <recommendedName>
        <fullName evidence="14">Cd(2+)-exporting ATPase</fullName>
        <ecNumber evidence="14">7.2.2.21</ecNumber>
    </recommendedName>
</protein>
<evidence type="ECO:0000256" key="2">
    <source>
        <dbReference type="ARBA" id="ARBA00006024"/>
    </source>
</evidence>
<keyword evidence="3 16" id="KW-1003">Cell membrane</keyword>
<dbReference type="InterPro" id="IPR023299">
    <property type="entry name" value="ATPase_P-typ_cyto_dom_N"/>
</dbReference>
<feature type="domain" description="P-type ATPase A" evidence="17">
    <location>
        <begin position="124"/>
        <end position="224"/>
    </location>
</feature>
<evidence type="ECO:0000256" key="13">
    <source>
        <dbReference type="ARBA" id="ARBA00023136"/>
    </source>
</evidence>
<dbReference type="InterPro" id="IPR036412">
    <property type="entry name" value="HAD-like_sf"/>
</dbReference>
<dbReference type="NCBIfam" id="TIGR01525">
    <property type="entry name" value="ATPase-IB_hvy"/>
    <property type="match status" value="1"/>
</dbReference>
<evidence type="ECO:0000256" key="8">
    <source>
        <dbReference type="ARBA" id="ARBA00022796"/>
    </source>
</evidence>
<keyword evidence="12" id="KW-0186">Copper</keyword>
<dbReference type="InterPro" id="IPR018303">
    <property type="entry name" value="ATPase_P-typ_P_site"/>
</dbReference>
<evidence type="ECO:0000256" key="15">
    <source>
        <dbReference type="ARBA" id="ARBA00049338"/>
    </source>
</evidence>
<sequence>MKPNMEKLEHFLQLGGIKKDILFLALSGIAIVCSLLDLSPFPFDMAWIAIILCGVPIILEAIIGLVTAFDIKADVLVSMALIASVFIGEDFAAGEVAFIMQLGGLLEELTVARARAGIEKLVHLTPQTARILTDGTERIIPAKEVHVGDRLRVLPGESIPVDGVIVSGQTSINQAVMTGESLPVDKTAGDAVSSGTVNQFGAFEMEATKVGEDSSIQRMIRLVQSADAGKAKIVGIADRWATWIVVIALSAAALTWLFTGELIRAVTILVVFCPCALVLAPPTAIMAAIGNVTKHGFLVREGDAMERLSKVKIIAFDKTGTLTHGTPKVVKAASVSQNHTPEQIYRLTAAAEQLSEHPLGKAIVDCYKKEFKEELSLIDDFRMIPGQGVCARVEGKQVLAGSPELFREHGVAMTLPTEAVHYLEQGCTVIYLAVGGSLVGWIALSDTIREESGEMIGALSSLGVDPVLLTGDHENAANAIASQIHIRTVRANCLPEDKLKAIDVYQSKGQPVCMIGDGINDAPALKKAEVGIAMGGVGSDIAVDAADIALVSDDIKELPHLVALSKRMMTTIKCNMTFSMALNFIAIAMAISGMLNPVVGALVHNAGSVLVITNSAFLLRWKK</sequence>
<dbReference type="GO" id="GO:0008551">
    <property type="term" value="F:P-type cadmium transporter activity"/>
    <property type="evidence" value="ECO:0007669"/>
    <property type="project" value="UniProtKB-EC"/>
</dbReference>
<keyword evidence="9 16" id="KW-0067">ATP-binding</keyword>
<dbReference type="InterPro" id="IPR027256">
    <property type="entry name" value="P-typ_ATPase_IB"/>
</dbReference>
<dbReference type="InterPro" id="IPR023214">
    <property type="entry name" value="HAD_sf"/>
</dbReference>
<reference evidence="18" key="1">
    <citation type="journal article" date="2021" name="PeerJ">
        <title>Extensive microbial diversity within the chicken gut microbiome revealed by metagenomics and culture.</title>
        <authorList>
            <person name="Gilroy R."/>
            <person name="Ravi A."/>
            <person name="Getino M."/>
            <person name="Pursley I."/>
            <person name="Horton D.L."/>
            <person name="Alikhan N.F."/>
            <person name="Baker D."/>
            <person name="Gharbi K."/>
            <person name="Hall N."/>
            <person name="Watson M."/>
            <person name="Adriaenssens E.M."/>
            <person name="Foster-Nyarko E."/>
            <person name="Jarju S."/>
            <person name="Secka A."/>
            <person name="Antonio M."/>
            <person name="Oren A."/>
            <person name="Chaudhuri R.R."/>
            <person name="La Ragione R."/>
            <person name="Hildebrand F."/>
            <person name="Pallen M.J."/>
        </authorList>
    </citation>
    <scope>NUCLEOTIDE SEQUENCE</scope>
    <source>
        <strain evidence="18">ChiSjej2B20-11307</strain>
    </source>
</reference>
<evidence type="ECO:0000256" key="9">
    <source>
        <dbReference type="ARBA" id="ARBA00022840"/>
    </source>
</evidence>
<dbReference type="PRINTS" id="PR00120">
    <property type="entry name" value="HATPASE"/>
</dbReference>
<dbReference type="SUPFAM" id="SSF81665">
    <property type="entry name" value="Calcium ATPase, transmembrane domain M"/>
    <property type="match status" value="1"/>
</dbReference>
<keyword evidence="8" id="KW-0406">Ion transport</keyword>
<gene>
    <name evidence="18" type="ORF">H9798_10200</name>
</gene>
<evidence type="ECO:0000256" key="3">
    <source>
        <dbReference type="ARBA" id="ARBA00022475"/>
    </source>
</evidence>
<dbReference type="GO" id="GO:0006825">
    <property type="term" value="P:copper ion transport"/>
    <property type="evidence" value="ECO:0007669"/>
    <property type="project" value="UniProtKB-KW"/>
</dbReference>
<dbReference type="SUPFAM" id="SSF81653">
    <property type="entry name" value="Calcium ATPase, transduction domain A"/>
    <property type="match status" value="1"/>
</dbReference>
<dbReference type="SUPFAM" id="SSF56784">
    <property type="entry name" value="HAD-like"/>
    <property type="match status" value="1"/>
</dbReference>
<dbReference type="SFLD" id="SFLDG00002">
    <property type="entry name" value="C1.7:_P-type_atpase_like"/>
    <property type="match status" value="1"/>
</dbReference>
<feature type="transmembrane region" description="Helical" evidence="16">
    <location>
        <begin position="21"/>
        <end position="39"/>
    </location>
</feature>
<keyword evidence="13 16" id="KW-0472">Membrane</keyword>
<comment type="similarity">
    <text evidence="2 16">Belongs to the cation transport ATPase (P-type) (TC 3.A.3) family. Type IB subfamily.</text>
</comment>
<dbReference type="InterPro" id="IPR001757">
    <property type="entry name" value="P_typ_ATPase"/>
</dbReference>
<comment type="catalytic activity">
    <reaction evidence="15">
        <text>Cd(2+)(in) + ATP + H2O = Cd(2+)(out) + ADP + phosphate + H(+)</text>
        <dbReference type="Rhea" id="RHEA:12132"/>
        <dbReference type="ChEBI" id="CHEBI:15377"/>
        <dbReference type="ChEBI" id="CHEBI:15378"/>
        <dbReference type="ChEBI" id="CHEBI:30616"/>
        <dbReference type="ChEBI" id="CHEBI:43474"/>
        <dbReference type="ChEBI" id="CHEBI:48775"/>
        <dbReference type="ChEBI" id="CHEBI:456216"/>
        <dbReference type="EC" id="7.2.2.21"/>
    </reaction>
</comment>
<comment type="subcellular location">
    <subcellularLocation>
        <location evidence="1">Cell membrane</location>
        <topology evidence="1">Multi-pass membrane protein</topology>
    </subcellularLocation>
</comment>
<keyword evidence="4" id="KW-0104">Cadmium</keyword>
<feature type="transmembrane region" description="Helical" evidence="16">
    <location>
        <begin position="240"/>
        <end position="259"/>
    </location>
</feature>
<dbReference type="GO" id="GO:0005886">
    <property type="term" value="C:plasma membrane"/>
    <property type="evidence" value="ECO:0007669"/>
    <property type="project" value="UniProtKB-SubCell"/>
</dbReference>
<reference evidence="18" key="2">
    <citation type="submission" date="2021-04" db="EMBL/GenBank/DDBJ databases">
        <authorList>
            <person name="Gilroy R."/>
        </authorList>
    </citation>
    <scope>NUCLEOTIDE SEQUENCE</scope>
    <source>
        <strain evidence="18">ChiSjej2B20-11307</strain>
    </source>
</reference>
<evidence type="ECO:0000256" key="10">
    <source>
        <dbReference type="ARBA" id="ARBA00022967"/>
    </source>
</evidence>
<evidence type="ECO:0000256" key="1">
    <source>
        <dbReference type="ARBA" id="ARBA00004651"/>
    </source>
</evidence>
<dbReference type="Proteomes" id="UP000824223">
    <property type="component" value="Unassembled WGS sequence"/>
</dbReference>
<evidence type="ECO:0000313" key="18">
    <source>
        <dbReference type="EMBL" id="HJA07493.1"/>
    </source>
</evidence>
<dbReference type="InterPro" id="IPR023298">
    <property type="entry name" value="ATPase_P-typ_TM_dom_sf"/>
</dbReference>
<keyword evidence="5 16" id="KW-0812">Transmembrane</keyword>
<dbReference type="NCBIfam" id="TIGR01494">
    <property type="entry name" value="ATPase_P-type"/>
    <property type="match status" value="1"/>
</dbReference>
<keyword evidence="7 16" id="KW-0547">Nucleotide-binding</keyword>
<feature type="transmembrane region" description="Helical" evidence="16">
    <location>
        <begin position="601"/>
        <end position="619"/>
    </location>
</feature>
<dbReference type="InterPro" id="IPR044492">
    <property type="entry name" value="P_typ_ATPase_HD_dom"/>
</dbReference>
<keyword evidence="11 16" id="KW-1133">Transmembrane helix</keyword>
<dbReference type="FunFam" id="2.70.150.10:FF:000020">
    <property type="entry name" value="Copper-exporting P-type ATPase A"/>
    <property type="match status" value="1"/>
</dbReference>
<evidence type="ECO:0000256" key="16">
    <source>
        <dbReference type="RuleBase" id="RU362081"/>
    </source>
</evidence>
<dbReference type="InterPro" id="IPR051014">
    <property type="entry name" value="Cation_Transport_ATPase_IB"/>
</dbReference>
<evidence type="ECO:0000313" key="19">
    <source>
        <dbReference type="Proteomes" id="UP000824223"/>
    </source>
</evidence>
<evidence type="ECO:0000256" key="14">
    <source>
        <dbReference type="ARBA" id="ARBA00039103"/>
    </source>
</evidence>
<dbReference type="PRINTS" id="PR00119">
    <property type="entry name" value="CATATPASE"/>
</dbReference>
<dbReference type="SFLD" id="SFLDF00027">
    <property type="entry name" value="p-type_atpase"/>
    <property type="match status" value="1"/>
</dbReference>
<dbReference type="GO" id="GO:0005524">
    <property type="term" value="F:ATP binding"/>
    <property type="evidence" value="ECO:0007669"/>
    <property type="project" value="UniProtKB-UniRule"/>
</dbReference>
<feature type="transmembrane region" description="Helical" evidence="16">
    <location>
        <begin position="576"/>
        <end position="595"/>
    </location>
</feature>
<dbReference type="SFLD" id="SFLDS00003">
    <property type="entry name" value="Haloacid_Dehalogenase"/>
    <property type="match status" value="1"/>
</dbReference>
<dbReference type="CDD" id="cd02079">
    <property type="entry name" value="P-type_ATPase_HM"/>
    <property type="match status" value="1"/>
</dbReference>
<evidence type="ECO:0000259" key="17">
    <source>
        <dbReference type="Pfam" id="PF00122"/>
    </source>
</evidence>
<keyword evidence="10" id="KW-1278">Translocase</keyword>
<dbReference type="Gene3D" id="3.40.50.1000">
    <property type="entry name" value="HAD superfamily/HAD-like"/>
    <property type="match status" value="1"/>
</dbReference>
<dbReference type="NCBIfam" id="TIGR01511">
    <property type="entry name" value="ATPase-IB1_Cu"/>
    <property type="match status" value="1"/>
</dbReference>
<evidence type="ECO:0000256" key="12">
    <source>
        <dbReference type="ARBA" id="ARBA00023008"/>
    </source>
</evidence>
<proteinExistence type="inferred from homology"/>
<feature type="transmembrane region" description="Helical" evidence="16">
    <location>
        <begin position="265"/>
        <end position="290"/>
    </location>
</feature>
<dbReference type="InterPro" id="IPR059000">
    <property type="entry name" value="ATPase_P-type_domA"/>
</dbReference>
<dbReference type="PROSITE" id="PS00154">
    <property type="entry name" value="ATPASE_E1_E2"/>
    <property type="match status" value="1"/>
</dbReference>
<organism evidence="18 19">
    <name type="scientific">Candidatus Mediterraneibacter pullicola</name>
    <dbReference type="NCBI Taxonomy" id="2838682"/>
    <lineage>
        <taxon>Bacteria</taxon>
        <taxon>Bacillati</taxon>
        <taxon>Bacillota</taxon>
        <taxon>Clostridia</taxon>
        <taxon>Lachnospirales</taxon>
        <taxon>Lachnospiraceae</taxon>
        <taxon>Mediterraneibacter</taxon>
    </lineage>
</organism>
<dbReference type="PANTHER" id="PTHR48085">
    <property type="entry name" value="CADMIUM/ZINC-TRANSPORTING ATPASE HMA2-RELATED"/>
    <property type="match status" value="1"/>
</dbReference>
<dbReference type="EC" id="7.2.2.21" evidence="14"/>
<comment type="caution">
    <text evidence="18">The sequence shown here is derived from an EMBL/GenBank/DDBJ whole genome shotgun (WGS) entry which is preliminary data.</text>
</comment>
<dbReference type="EMBL" id="DXAK01000048">
    <property type="protein sequence ID" value="HJA07493.1"/>
    <property type="molecule type" value="Genomic_DNA"/>
</dbReference>
<name>A0A9D2HAC4_9FIRM</name>
<accession>A0A9D2HAC4</accession>
<keyword evidence="6 16" id="KW-0479">Metal-binding</keyword>
<feature type="transmembrane region" description="Helical" evidence="16">
    <location>
        <begin position="45"/>
        <end position="69"/>
    </location>
</feature>
<dbReference type="PANTHER" id="PTHR48085:SF5">
    <property type="entry name" value="CADMIUM_ZINC-TRANSPORTING ATPASE HMA4-RELATED"/>
    <property type="match status" value="1"/>
</dbReference>
<dbReference type="GO" id="GO:0016887">
    <property type="term" value="F:ATP hydrolysis activity"/>
    <property type="evidence" value="ECO:0007669"/>
    <property type="project" value="InterPro"/>
</dbReference>
<dbReference type="AlphaFoldDB" id="A0A9D2HAC4"/>
<evidence type="ECO:0000256" key="7">
    <source>
        <dbReference type="ARBA" id="ARBA00022741"/>
    </source>
</evidence>
<keyword evidence="8" id="KW-0187">Copper transport</keyword>
<dbReference type="GO" id="GO:0046872">
    <property type="term" value="F:metal ion binding"/>
    <property type="evidence" value="ECO:0007669"/>
    <property type="project" value="UniProtKB-KW"/>
</dbReference>
<evidence type="ECO:0000256" key="5">
    <source>
        <dbReference type="ARBA" id="ARBA00022692"/>
    </source>
</evidence>
<dbReference type="Pfam" id="PF00122">
    <property type="entry name" value="E1-E2_ATPase"/>
    <property type="match status" value="1"/>
</dbReference>
<dbReference type="Pfam" id="PF00702">
    <property type="entry name" value="Hydrolase"/>
    <property type="match status" value="1"/>
</dbReference>
<evidence type="ECO:0000256" key="6">
    <source>
        <dbReference type="ARBA" id="ARBA00022723"/>
    </source>
</evidence>